<name>A0A3S5ASQ3_9PLAT</name>
<accession>A0A3S5ASQ3</accession>
<dbReference type="EMBL" id="CAAALY010296540">
    <property type="protein sequence ID" value="VEL44366.1"/>
    <property type="molecule type" value="Genomic_DNA"/>
</dbReference>
<evidence type="ECO:0000313" key="3">
    <source>
        <dbReference type="Proteomes" id="UP000784294"/>
    </source>
</evidence>
<feature type="non-terminal residue" evidence="2">
    <location>
        <position position="123"/>
    </location>
</feature>
<proteinExistence type="predicted"/>
<sequence>MRLTEALVRSVRLSASVSRDWSVEYASFSLAFWPPTPPAAADTQEVSDAGLEEEMVPSERQRQTVAYSKLVELATAAAAALAASSSSAEAGTESVRPSGVGRICPSDNLSSELLRLAGLPAPT</sequence>
<feature type="region of interest" description="Disordered" evidence="1">
    <location>
        <begin position="83"/>
        <end position="106"/>
    </location>
</feature>
<protein>
    <submittedName>
        <fullName evidence="2">Uncharacterized protein</fullName>
    </submittedName>
</protein>
<reference evidence="2" key="1">
    <citation type="submission" date="2018-11" db="EMBL/GenBank/DDBJ databases">
        <authorList>
            <consortium name="Pathogen Informatics"/>
        </authorList>
    </citation>
    <scope>NUCLEOTIDE SEQUENCE</scope>
</reference>
<keyword evidence="3" id="KW-1185">Reference proteome</keyword>
<evidence type="ECO:0000313" key="2">
    <source>
        <dbReference type="EMBL" id="VEL44366.1"/>
    </source>
</evidence>
<dbReference type="Proteomes" id="UP000784294">
    <property type="component" value="Unassembled WGS sequence"/>
</dbReference>
<evidence type="ECO:0000256" key="1">
    <source>
        <dbReference type="SAM" id="MobiDB-lite"/>
    </source>
</evidence>
<feature type="compositionally biased region" description="Low complexity" evidence="1">
    <location>
        <begin position="83"/>
        <end position="94"/>
    </location>
</feature>
<organism evidence="2 3">
    <name type="scientific">Protopolystoma xenopodis</name>
    <dbReference type="NCBI Taxonomy" id="117903"/>
    <lineage>
        <taxon>Eukaryota</taxon>
        <taxon>Metazoa</taxon>
        <taxon>Spiralia</taxon>
        <taxon>Lophotrochozoa</taxon>
        <taxon>Platyhelminthes</taxon>
        <taxon>Monogenea</taxon>
        <taxon>Polyopisthocotylea</taxon>
        <taxon>Polystomatidea</taxon>
        <taxon>Polystomatidae</taxon>
        <taxon>Protopolystoma</taxon>
    </lineage>
</organism>
<dbReference type="AlphaFoldDB" id="A0A3S5ASQ3"/>
<gene>
    <name evidence="2" type="ORF">PXEA_LOCUS37806</name>
</gene>
<comment type="caution">
    <text evidence="2">The sequence shown here is derived from an EMBL/GenBank/DDBJ whole genome shotgun (WGS) entry which is preliminary data.</text>
</comment>